<dbReference type="InterPro" id="IPR032710">
    <property type="entry name" value="NTF2-like_dom_sf"/>
</dbReference>
<proteinExistence type="predicted"/>
<sequence>MDHEAARDFASRWVEAWNAHDLDGVLSHFAEDAIFTSPVARQLLPHTEGVLRGKEAIRAYWQLGLERIPDLYFDLEGIYLGVHIVVINYRNHAGKLVSEVLEFGPDGLVVSGAGTYSTTDATTARPMPSD</sequence>
<dbReference type="SUPFAM" id="SSF54427">
    <property type="entry name" value="NTF2-like"/>
    <property type="match status" value="1"/>
</dbReference>
<evidence type="ECO:0000313" key="2">
    <source>
        <dbReference type="EMBL" id="QBR90032.1"/>
    </source>
</evidence>
<feature type="domain" description="SnoaL-like" evidence="1">
    <location>
        <begin position="11"/>
        <end position="101"/>
    </location>
</feature>
<protein>
    <submittedName>
        <fullName evidence="2">Nuclear transport factor 2 family protein</fullName>
    </submittedName>
</protein>
<dbReference type="Gene3D" id="3.10.450.50">
    <property type="match status" value="1"/>
</dbReference>
<organism evidence="2 3">
    <name type="scientific">Microbacterium wangchenii</name>
    <dbReference type="NCBI Taxonomy" id="2541726"/>
    <lineage>
        <taxon>Bacteria</taxon>
        <taxon>Bacillati</taxon>
        <taxon>Actinomycetota</taxon>
        <taxon>Actinomycetes</taxon>
        <taxon>Micrococcales</taxon>
        <taxon>Microbacteriaceae</taxon>
        <taxon>Microbacterium</taxon>
    </lineage>
</organism>
<dbReference type="InterPro" id="IPR037401">
    <property type="entry name" value="SnoaL-like"/>
</dbReference>
<dbReference type="Pfam" id="PF12680">
    <property type="entry name" value="SnoaL_2"/>
    <property type="match status" value="1"/>
</dbReference>
<keyword evidence="3" id="KW-1185">Reference proteome</keyword>
<dbReference type="EMBL" id="CP038266">
    <property type="protein sequence ID" value="QBR90032.1"/>
    <property type="molecule type" value="Genomic_DNA"/>
</dbReference>
<name>A0ABX5SW58_9MICO</name>
<evidence type="ECO:0000313" key="3">
    <source>
        <dbReference type="Proteomes" id="UP000295748"/>
    </source>
</evidence>
<dbReference type="RefSeq" id="WP_135069198.1">
    <property type="nucleotide sequence ID" value="NZ_CP038266.1"/>
</dbReference>
<reference evidence="2 3" key="1">
    <citation type="submission" date="2019-03" db="EMBL/GenBank/DDBJ databases">
        <authorList>
            <person name="Dong K."/>
        </authorList>
    </citation>
    <scope>NUCLEOTIDE SEQUENCE [LARGE SCALE GENOMIC DNA]</scope>
    <source>
        <strain evidence="3">dk512</strain>
    </source>
</reference>
<dbReference type="Proteomes" id="UP000295748">
    <property type="component" value="Chromosome"/>
</dbReference>
<evidence type="ECO:0000259" key="1">
    <source>
        <dbReference type="Pfam" id="PF12680"/>
    </source>
</evidence>
<gene>
    <name evidence="2" type="ORF">E4K62_15875</name>
</gene>
<accession>A0ABX5SW58</accession>